<dbReference type="InterPro" id="IPR002545">
    <property type="entry name" value="CheW-lke_dom"/>
</dbReference>
<dbReference type="PANTHER" id="PTHR43395">
    <property type="entry name" value="SENSOR HISTIDINE KINASE CHEA"/>
    <property type="match status" value="1"/>
</dbReference>
<dbReference type="SUPFAM" id="SSF47384">
    <property type="entry name" value="Homodimeric domain of signal transducing histidine kinase"/>
    <property type="match status" value="1"/>
</dbReference>
<evidence type="ECO:0000256" key="1">
    <source>
        <dbReference type="ARBA" id="ARBA00000085"/>
    </source>
</evidence>
<feature type="domain" description="Histidine kinase" evidence="14">
    <location>
        <begin position="361"/>
        <end position="569"/>
    </location>
</feature>
<evidence type="ECO:0000259" key="16">
    <source>
        <dbReference type="PROSITE" id="PS50894"/>
    </source>
</evidence>
<dbReference type="CDD" id="cd00731">
    <property type="entry name" value="CheA_reg"/>
    <property type="match status" value="1"/>
</dbReference>
<dbReference type="InterPro" id="IPR004358">
    <property type="entry name" value="Sig_transdc_His_kin-like_C"/>
</dbReference>
<dbReference type="GO" id="GO:0006935">
    <property type="term" value="P:chemotaxis"/>
    <property type="evidence" value="ECO:0007669"/>
    <property type="project" value="UniProtKB-KW"/>
</dbReference>
<evidence type="ECO:0000256" key="9">
    <source>
        <dbReference type="ARBA" id="ARBA00022840"/>
    </source>
</evidence>
<dbReference type="InterPro" id="IPR036890">
    <property type="entry name" value="HATPase_C_sf"/>
</dbReference>
<dbReference type="InterPro" id="IPR036641">
    <property type="entry name" value="HPT_dom_sf"/>
</dbReference>
<gene>
    <name evidence="17" type="ORF">DFR45_102258</name>
</gene>
<feature type="domain" description="HPt" evidence="16">
    <location>
        <begin position="13"/>
        <end position="117"/>
    </location>
</feature>
<dbReference type="Pfam" id="PF01584">
    <property type="entry name" value="CheW"/>
    <property type="match status" value="1"/>
</dbReference>
<evidence type="ECO:0000313" key="17">
    <source>
        <dbReference type="EMBL" id="RCX10856.1"/>
    </source>
</evidence>
<dbReference type="Gene3D" id="2.30.30.40">
    <property type="entry name" value="SH3 Domains"/>
    <property type="match status" value="1"/>
</dbReference>
<dbReference type="RefSeq" id="WP_114482436.1">
    <property type="nucleotide sequence ID" value="NZ_QPJU01000002.1"/>
</dbReference>
<evidence type="ECO:0000256" key="12">
    <source>
        <dbReference type="PROSITE-ProRule" id="PRU00110"/>
    </source>
</evidence>
<comment type="caution">
    <text evidence="17">The sequence shown here is derived from an EMBL/GenBank/DDBJ whole genome shotgun (WGS) entry which is preliminary data.</text>
</comment>
<dbReference type="SUPFAM" id="SSF47226">
    <property type="entry name" value="Histidine-containing phosphotransfer domain, HPT domain"/>
    <property type="match status" value="1"/>
</dbReference>
<accession>A0A369ARJ1</accession>
<keyword evidence="5 12" id="KW-0597">Phosphoprotein</keyword>
<evidence type="ECO:0000256" key="8">
    <source>
        <dbReference type="ARBA" id="ARBA00022777"/>
    </source>
</evidence>
<evidence type="ECO:0000256" key="5">
    <source>
        <dbReference type="ARBA" id="ARBA00022553"/>
    </source>
</evidence>
<dbReference type="Gene3D" id="3.30.565.10">
    <property type="entry name" value="Histidine kinase-like ATPase, C-terminal domain"/>
    <property type="match status" value="1"/>
</dbReference>
<dbReference type="SMART" id="SM00073">
    <property type="entry name" value="HPT"/>
    <property type="match status" value="1"/>
</dbReference>
<dbReference type="Pfam" id="PF02518">
    <property type="entry name" value="HATPase_c"/>
    <property type="match status" value="1"/>
</dbReference>
<dbReference type="PROSITE" id="PS50109">
    <property type="entry name" value="HIS_KIN"/>
    <property type="match status" value="1"/>
</dbReference>
<dbReference type="SUPFAM" id="SSF55874">
    <property type="entry name" value="ATPase domain of HSP90 chaperone/DNA topoisomerase II/histidine kinase"/>
    <property type="match status" value="1"/>
</dbReference>
<dbReference type="PRINTS" id="PR00344">
    <property type="entry name" value="BCTRLSENSOR"/>
</dbReference>
<feature type="domain" description="CheW-like" evidence="15">
    <location>
        <begin position="571"/>
        <end position="706"/>
    </location>
</feature>
<dbReference type="InterPro" id="IPR004105">
    <property type="entry name" value="CheA-like_dim"/>
</dbReference>
<dbReference type="InterPro" id="IPR036061">
    <property type="entry name" value="CheW-like_dom_sf"/>
</dbReference>
<keyword evidence="6" id="KW-0808">Transferase</keyword>
<dbReference type="FunFam" id="2.30.30.40:FF:000048">
    <property type="entry name" value="Chemotaxis protein CheA, putative"/>
    <property type="match status" value="1"/>
</dbReference>
<dbReference type="GO" id="GO:0000155">
    <property type="term" value="F:phosphorelay sensor kinase activity"/>
    <property type="evidence" value="ECO:0007669"/>
    <property type="project" value="InterPro"/>
</dbReference>
<dbReference type="InterPro" id="IPR005467">
    <property type="entry name" value="His_kinase_dom"/>
</dbReference>
<dbReference type="GO" id="GO:0005524">
    <property type="term" value="F:ATP binding"/>
    <property type="evidence" value="ECO:0007669"/>
    <property type="project" value="UniProtKB-KW"/>
</dbReference>
<dbReference type="OrthoDB" id="9803176at2"/>
<dbReference type="EMBL" id="QPJU01000002">
    <property type="protein sequence ID" value="RCX10856.1"/>
    <property type="molecule type" value="Genomic_DNA"/>
</dbReference>
<evidence type="ECO:0000256" key="7">
    <source>
        <dbReference type="ARBA" id="ARBA00022741"/>
    </source>
</evidence>
<keyword evidence="9" id="KW-0067">ATP-binding</keyword>
<evidence type="ECO:0000259" key="14">
    <source>
        <dbReference type="PROSITE" id="PS50109"/>
    </source>
</evidence>
<feature type="compositionally biased region" description="Low complexity" evidence="13">
    <location>
        <begin position="295"/>
        <end position="314"/>
    </location>
</feature>
<keyword evidence="8 17" id="KW-0418">Kinase</keyword>
<comment type="function">
    <text evidence="11">Involved in the transmission of sensory signals from the chemoreceptors to the flagellar motors. CheA is autophosphorylated; it can transfer its phosphate group to either CheB or CheY.</text>
</comment>
<proteinExistence type="predicted"/>
<dbReference type="AlphaFoldDB" id="A0A369ARJ1"/>
<evidence type="ECO:0000256" key="13">
    <source>
        <dbReference type="SAM" id="MobiDB-lite"/>
    </source>
</evidence>
<sequence>MAQTQHEATGAGADFDLSQFYQIFFEEAGENLDQLEQILLHLDLQSANDEELNGIFRCAHSIKGGAATFGFTDVAELTHQMESLLDRLRRHELQPVPEMVDVLLEAADAVRSLLARHQAGEQGAAVPTDELVRRIGALAAGAVTAAAPAPAPAPSPAPAPAAVVVAAPAVASPPAGQPRQLEIEVGPLARPAELGDAIKELFRDIPGLGTISDLPASDPKMRRFAVQTSASNEDLLDLLAFHVAKDQVRITERAVPPAAASAADAVGYGFFGEATAAPAAAAAQAPAAPAPAPATPAAEPRSAPPQAVQAAHAAPAQSLESTTIRVAVSKVDQLINLVGELVITQAMLAQNSRGLDPAVHQQLLAGLADLDRNTRDLQEAVMSIRMIPMSVVFSRFPRMVRDLAHKLGKKVEIVTVGEATELDKGLVEKITDPLTHLVRNSCDHGIELPAERRAKGKPEHGTITLAASHQGGSIVIEVRDDGQGLSREKILRKARERGLDVSDQMSDAEVWQLIFAPGFSTADVVTDVSGRGVGMDVVKRNITALNGTVEIDSVEGQGTRVAVRLPLTLAIMDGMSVGVDNEVYILPLSSVVESFQVQPSDVNTVAQGAQLVKVRDEYMPVIALEKIFEVPRLDTSKSSDIMVVVEADGSRVAVLVDELLGQHQVVVKNLETNYRKVPNVSGATILGDGRVALILDTAGLVRRARH</sequence>
<evidence type="ECO:0000256" key="2">
    <source>
        <dbReference type="ARBA" id="ARBA00012438"/>
    </source>
</evidence>
<dbReference type="Pfam" id="PF01627">
    <property type="entry name" value="Hpt"/>
    <property type="match status" value="1"/>
</dbReference>
<dbReference type="InterPro" id="IPR003594">
    <property type="entry name" value="HATPase_dom"/>
</dbReference>
<reference evidence="17 18" key="1">
    <citation type="submission" date="2018-07" db="EMBL/GenBank/DDBJ databases">
        <title>Genomic Encyclopedia of Type Strains, Phase IV (KMG-IV): sequencing the most valuable type-strain genomes for metagenomic binning, comparative biology and taxonomic classification.</title>
        <authorList>
            <person name="Goeker M."/>
        </authorList>
    </citation>
    <scope>NUCLEOTIDE SEQUENCE [LARGE SCALE GENOMIC DNA]</scope>
    <source>
        <strain evidence="17 18">DSM 100911</strain>
    </source>
</reference>
<protein>
    <recommendedName>
        <fullName evidence="3">Chemotaxis protein CheA</fullName>
        <ecNumber evidence="2">2.7.13.3</ecNumber>
    </recommendedName>
</protein>
<dbReference type="EC" id="2.7.13.3" evidence="2"/>
<dbReference type="GO" id="GO:0005737">
    <property type="term" value="C:cytoplasm"/>
    <property type="evidence" value="ECO:0007669"/>
    <property type="project" value="InterPro"/>
</dbReference>
<dbReference type="SMART" id="SM00260">
    <property type="entry name" value="CheW"/>
    <property type="match status" value="1"/>
</dbReference>
<dbReference type="CDD" id="cd00088">
    <property type="entry name" value="HPT"/>
    <property type="match status" value="1"/>
</dbReference>
<keyword evidence="7" id="KW-0547">Nucleotide-binding</keyword>
<dbReference type="InterPro" id="IPR036097">
    <property type="entry name" value="HisK_dim/P_sf"/>
</dbReference>
<dbReference type="Proteomes" id="UP000252174">
    <property type="component" value="Unassembled WGS sequence"/>
</dbReference>
<evidence type="ECO:0000313" key="18">
    <source>
        <dbReference type="Proteomes" id="UP000252174"/>
    </source>
</evidence>
<evidence type="ECO:0000256" key="11">
    <source>
        <dbReference type="ARBA" id="ARBA00035100"/>
    </source>
</evidence>
<evidence type="ECO:0000259" key="15">
    <source>
        <dbReference type="PROSITE" id="PS50851"/>
    </source>
</evidence>
<keyword evidence="4" id="KW-0145">Chemotaxis</keyword>
<feature type="region of interest" description="Disordered" evidence="13">
    <location>
        <begin position="287"/>
        <end position="314"/>
    </location>
</feature>
<dbReference type="SMART" id="SM01231">
    <property type="entry name" value="H-kinase_dim"/>
    <property type="match status" value="1"/>
</dbReference>
<dbReference type="Pfam" id="PF02895">
    <property type="entry name" value="H-kinase_dim"/>
    <property type="match status" value="1"/>
</dbReference>
<dbReference type="SMART" id="SM00387">
    <property type="entry name" value="HATPase_c"/>
    <property type="match status" value="1"/>
</dbReference>
<evidence type="ECO:0000256" key="3">
    <source>
        <dbReference type="ARBA" id="ARBA00021495"/>
    </source>
</evidence>
<dbReference type="Gene3D" id="1.20.120.160">
    <property type="entry name" value="HPT domain"/>
    <property type="match status" value="1"/>
</dbReference>
<dbReference type="SUPFAM" id="SSF50341">
    <property type="entry name" value="CheW-like"/>
    <property type="match status" value="1"/>
</dbReference>
<dbReference type="PANTHER" id="PTHR43395:SF10">
    <property type="entry name" value="CHEMOTAXIS PROTEIN CHEA"/>
    <property type="match status" value="1"/>
</dbReference>
<feature type="modified residue" description="Phosphohistidine" evidence="12">
    <location>
        <position position="60"/>
    </location>
</feature>
<dbReference type="Gene3D" id="1.10.287.560">
    <property type="entry name" value="Histidine kinase CheA-like, homodimeric domain"/>
    <property type="match status" value="1"/>
</dbReference>
<keyword evidence="18" id="KW-1185">Reference proteome</keyword>
<name>A0A369ARJ1_9BURK</name>
<evidence type="ECO:0000256" key="6">
    <source>
        <dbReference type="ARBA" id="ARBA00022679"/>
    </source>
</evidence>
<dbReference type="CDD" id="cd16916">
    <property type="entry name" value="HATPase_CheA-like"/>
    <property type="match status" value="1"/>
</dbReference>
<dbReference type="PROSITE" id="PS50894">
    <property type="entry name" value="HPT"/>
    <property type="match status" value="1"/>
</dbReference>
<dbReference type="FunFam" id="3.30.565.10:FF:000016">
    <property type="entry name" value="Chemotaxis protein CheA, putative"/>
    <property type="match status" value="1"/>
</dbReference>
<organism evidence="17 18">
    <name type="scientific">Extensimonas vulgaris</name>
    <dbReference type="NCBI Taxonomy" id="1031594"/>
    <lineage>
        <taxon>Bacteria</taxon>
        <taxon>Pseudomonadati</taxon>
        <taxon>Pseudomonadota</taxon>
        <taxon>Betaproteobacteria</taxon>
        <taxon>Burkholderiales</taxon>
        <taxon>Comamonadaceae</taxon>
        <taxon>Extensimonas</taxon>
    </lineage>
</organism>
<keyword evidence="10" id="KW-0902">Two-component regulatory system</keyword>
<dbReference type="InterPro" id="IPR051315">
    <property type="entry name" value="Bact_Chemotaxis_CheA"/>
</dbReference>
<comment type="catalytic activity">
    <reaction evidence="1">
        <text>ATP + protein L-histidine = ADP + protein N-phospho-L-histidine.</text>
        <dbReference type="EC" id="2.7.13.3"/>
    </reaction>
</comment>
<dbReference type="InterPro" id="IPR008207">
    <property type="entry name" value="Sig_transdc_His_kin_Hpt_dom"/>
</dbReference>
<dbReference type="PROSITE" id="PS50851">
    <property type="entry name" value="CHEW"/>
    <property type="match status" value="1"/>
</dbReference>
<dbReference type="InterPro" id="IPR037006">
    <property type="entry name" value="CheA-like_homodim_sf"/>
</dbReference>
<evidence type="ECO:0000256" key="4">
    <source>
        <dbReference type="ARBA" id="ARBA00022500"/>
    </source>
</evidence>
<evidence type="ECO:0000256" key="10">
    <source>
        <dbReference type="ARBA" id="ARBA00023012"/>
    </source>
</evidence>